<dbReference type="EC" id="7.1.1.-" evidence="5"/>
<keyword evidence="5" id="KW-1278">Translocase</keyword>
<sequence>MSSLAQPLAANLVQSVDWVAIAPPTVAAAVALVVLVADLFIAEHKKAVLGWTSVAGLAASALLLLPLLDGDRSTFCLAGDDSLCSYTADRFTLVIQFLVLGGALLAALLSVTALKDANKGLPEGEFWFLLLSSAAGAALLPASRDLATLIVALEVASLPAFALVGLRHGDRKSSEAALKFFLSSVTATAVSLMGISFVYASTGTLYLTQIAERIQDVDGQLQTLVQTGVVLTLIGFAFKMAAVPFHFWVPDTYVGAPLPVAAYLSVVGKAVGFTGLILVTVIALPSYADVWGPAMAALAALTMTVGNVGALRQQATRAYSAVRLLAWSSVGQAGYLLVPVAAAAYSGDAERSIGSTVAYALMYAAVNLGAFAVAALVGRTKTLNRISDYRGLYARNPLSALVLAFFLLCLAGLPPGIIGLFAKVTVFSAAVDAGLGWLAVIMAVNVVIALFYYLQWTALLFRAPEGEPVRHLAPAPLTAAMALTGVVGVALSGAPQLILRFADTGLF</sequence>
<dbReference type="EMBL" id="JBEPFB010000020">
    <property type="protein sequence ID" value="MER7377869.1"/>
    <property type="molecule type" value="Genomic_DNA"/>
</dbReference>
<feature type="transmembrane region" description="Helical" evidence="5">
    <location>
        <begin position="149"/>
        <end position="166"/>
    </location>
</feature>
<keyword evidence="4 5" id="KW-0472">Membrane</keyword>
<feature type="transmembrane region" description="Helical" evidence="5">
    <location>
        <begin position="357"/>
        <end position="377"/>
    </location>
</feature>
<feature type="transmembrane region" description="Helical" evidence="5">
    <location>
        <begin position="178"/>
        <end position="199"/>
    </location>
</feature>
<comment type="function">
    <text evidence="5">NDH-1 shuttles electrons from NADH, via FMN and iron-sulfur (Fe-S) centers, to quinones in the respiratory chain. The immediate electron acceptor for the enzyme in this species is believed to be a menaquinone. Couples the redox reaction to proton translocation (for every two electrons transferred, four hydrogen ions are translocated across the cytoplasmic membrane), and thus conserves the redox energy in a proton gradient.</text>
</comment>
<evidence type="ECO:0000256" key="1">
    <source>
        <dbReference type="ARBA" id="ARBA00004127"/>
    </source>
</evidence>
<organism evidence="8 9">
    <name type="scientific">Streptomyces lanatus</name>
    <dbReference type="NCBI Taxonomy" id="66900"/>
    <lineage>
        <taxon>Bacteria</taxon>
        <taxon>Bacillati</taxon>
        <taxon>Actinomycetota</taxon>
        <taxon>Actinomycetes</taxon>
        <taxon>Kitasatosporales</taxon>
        <taxon>Streptomycetaceae</taxon>
        <taxon>Streptomyces</taxon>
    </lineage>
</organism>
<dbReference type="PANTHER" id="PTHR22773">
    <property type="entry name" value="NADH DEHYDROGENASE"/>
    <property type="match status" value="1"/>
</dbReference>
<dbReference type="InterPro" id="IPR001750">
    <property type="entry name" value="ND/Mrp_TM"/>
</dbReference>
<gene>
    <name evidence="5" type="primary">nuoN</name>
    <name evidence="8" type="ORF">ABT384_35140</name>
</gene>
<keyword evidence="5" id="KW-0520">NAD</keyword>
<comment type="subcellular location">
    <subcellularLocation>
        <location evidence="5">Cell membrane</location>
        <topology evidence="5">Multi-pass membrane protein</topology>
    </subcellularLocation>
    <subcellularLocation>
        <location evidence="1">Endomembrane system</location>
        <topology evidence="1">Multi-pass membrane protein</topology>
    </subcellularLocation>
    <subcellularLocation>
        <location evidence="6">Membrane</location>
        <topology evidence="6">Multi-pass membrane protein</topology>
    </subcellularLocation>
</comment>
<keyword evidence="5" id="KW-0874">Quinone</keyword>
<comment type="catalytic activity">
    <reaction evidence="5">
        <text>a quinone + NADH + 5 H(+)(in) = a quinol + NAD(+) + 4 H(+)(out)</text>
        <dbReference type="Rhea" id="RHEA:57888"/>
        <dbReference type="ChEBI" id="CHEBI:15378"/>
        <dbReference type="ChEBI" id="CHEBI:24646"/>
        <dbReference type="ChEBI" id="CHEBI:57540"/>
        <dbReference type="ChEBI" id="CHEBI:57945"/>
        <dbReference type="ChEBI" id="CHEBI:132124"/>
    </reaction>
</comment>
<evidence type="ECO:0000256" key="3">
    <source>
        <dbReference type="ARBA" id="ARBA00022989"/>
    </source>
</evidence>
<feature type="transmembrane region" description="Helical" evidence="5">
    <location>
        <begin position="229"/>
        <end position="249"/>
    </location>
</feature>
<feature type="domain" description="NADH:quinone oxidoreductase/Mrp antiporter transmembrane" evidence="7">
    <location>
        <begin position="143"/>
        <end position="448"/>
    </location>
</feature>
<feature type="transmembrane region" description="Helical" evidence="5">
    <location>
        <begin position="398"/>
        <end position="422"/>
    </location>
</feature>
<keyword evidence="9" id="KW-1185">Reference proteome</keyword>
<feature type="transmembrane region" description="Helical" evidence="5">
    <location>
        <begin position="434"/>
        <end position="454"/>
    </location>
</feature>
<feature type="transmembrane region" description="Helical" evidence="5">
    <location>
        <begin position="126"/>
        <end position="143"/>
    </location>
</feature>
<comment type="subunit">
    <text evidence="5">NDH-1 is composed of 14 different subunits. Subunits NuoA, H, J, K, L, M, N constitute the membrane sector of the complex.</text>
</comment>
<dbReference type="Proteomes" id="UP001486207">
    <property type="component" value="Unassembled WGS sequence"/>
</dbReference>
<keyword evidence="5" id="KW-1003">Cell membrane</keyword>
<evidence type="ECO:0000256" key="2">
    <source>
        <dbReference type="ARBA" id="ARBA00022692"/>
    </source>
</evidence>
<keyword evidence="2 5" id="KW-0812">Transmembrane</keyword>
<evidence type="ECO:0000256" key="5">
    <source>
        <dbReference type="HAMAP-Rule" id="MF_00445"/>
    </source>
</evidence>
<dbReference type="RefSeq" id="WP_190073685.1">
    <property type="nucleotide sequence ID" value="NZ_BNBM01000015.1"/>
</dbReference>
<name>A0ABV1Y1Y6_9ACTN</name>
<evidence type="ECO:0000256" key="6">
    <source>
        <dbReference type="RuleBase" id="RU000320"/>
    </source>
</evidence>
<proteinExistence type="inferred from homology"/>
<feature type="transmembrane region" description="Helical" evidence="5">
    <location>
        <begin position="261"/>
        <end position="284"/>
    </location>
</feature>
<feature type="transmembrane region" description="Helical" evidence="5">
    <location>
        <begin position="290"/>
        <end position="312"/>
    </location>
</feature>
<dbReference type="Pfam" id="PF00361">
    <property type="entry name" value="Proton_antipo_M"/>
    <property type="match status" value="1"/>
</dbReference>
<dbReference type="InterPro" id="IPR010096">
    <property type="entry name" value="NADH-Q_OxRdtase_suN/2"/>
</dbReference>
<keyword evidence="5" id="KW-0813">Transport</keyword>
<evidence type="ECO:0000313" key="9">
    <source>
        <dbReference type="Proteomes" id="UP001486207"/>
    </source>
</evidence>
<protein>
    <recommendedName>
        <fullName evidence="5">NADH-quinone oxidoreductase subunit N</fullName>
        <ecNumber evidence="5">7.1.1.-</ecNumber>
    </recommendedName>
    <alternativeName>
        <fullName evidence="5">NADH dehydrogenase I subunit N</fullName>
    </alternativeName>
    <alternativeName>
        <fullName evidence="5">NDH-1 subunit N</fullName>
    </alternativeName>
</protein>
<keyword evidence="3 5" id="KW-1133">Transmembrane helix</keyword>
<comment type="caution">
    <text evidence="8">The sequence shown here is derived from an EMBL/GenBank/DDBJ whole genome shotgun (WGS) entry which is preliminary data.</text>
</comment>
<feature type="transmembrane region" description="Helical" evidence="5">
    <location>
        <begin position="324"/>
        <end position="345"/>
    </location>
</feature>
<feature type="transmembrane region" description="Helical" evidence="5">
    <location>
        <begin position="20"/>
        <end position="41"/>
    </location>
</feature>
<evidence type="ECO:0000256" key="4">
    <source>
        <dbReference type="ARBA" id="ARBA00023136"/>
    </source>
</evidence>
<dbReference type="HAMAP" id="MF_00445">
    <property type="entry name" value="NDH1_NuoN_1"/>
    <property type="match status" value="1"/>
</dbReference>
<evidence type="ECO:0000313" key="8">
    <source>
        <dbReference type="EMBL" id="MER7377869.1"/>
    </source>
</evidence>
<feature type="transmembrane region" description="Helical" evidence="5">
    <location>
        <begin position="93"/>
        <end position="114"/>
    </location>
</feature>
<comment type="similarity">
    <text evidence="5">Belongs to the complex I subunit 2 family.</text>
</comment>
<reference evidence="8 9" key="1">
    <citation type="submission" date="2024-06" db="EMBL/GenBank/DDBJ databases">
        <title>The Natural Products Discovery Center: Release of the First 8490 Sequenced Strains for Exploring Actinobacteria Biosynthetic Diversity.</title>
        <authorList>
            <person name="Kalkreuter E."/>
            <person name="Kautsar S.A."/>
            <person name="Yang D."/>
            <person name="Bader C.D."/>
            <person name="Teijaro C.N."/>
            <person name="Fluegel L."/>
            <person name="Davis C.M."/>
            <person name="Simpson J.R."/>
            <person name="Lauterbach L."/>
            <person name="Steele A.D."/>
            <person name="Gui C."/>
            <person name="Meng S."/>
            <person name="Li G."/>
            <person name="Viehrig K."/>
            <person name="Ye F."/>
            <person name="Su P."/>
            <person name="Kiefer A.F."/>
            <person name="Nichols A."/>
            <person name="Cepeda A.J."/>
            <person name="Yan W."/>
            <person name="Fan B."/>
            <person name="Jiang Y."/>
            <person name="Adhikari A."/>
            <person name="Zheng C.-J."/>
            <person name="Schuster L."/>
            <person name="Cowan T.M."/>
            <person name="Smanski M.J."/>
            <person name="Chevrette M.G."/>
            <person name="De Carvalho L.P.S."/>
            <person name="Shen B."/>
        </authorList>
    </citation>
    <scope>NUCLEOTIDE SEQUENCE [LARGE SCALE GENOMIC DNA]</scope>
    <source>
        <strain evidence="8 9">NPDC000155</strain>
    </source>
</reference>
<feature type="transmembrane region" description="Helical" evidence="5">
    <location>
        <begin position="475"/>
        <end position="498"/>
    </location>
</feature>
<accession>A0ABV1Y1Y6</accession>
<evidence type="ECO:0000259" key="7">
    <source>
        <dbReference type="Pfam" id="PF00361"/>
    </source>
</evidence>
<feature type="transmembrane region" description="Helical" evidence="5">
    <location>
        <begin position="48"/>
        <end position="68"/>
    </location>
</feature>